<evidence type="ECO:0000256" key="6">
    <source>
        <dbReference type="ARBA" id="ARBA00022840"/>
    </source>
</evidence>
<proteinExistence type="predicted"/>
<keyword evidence="8" id="KW-0472">Membrane</keyword>
<dbReference type="InterPro" id="IPR003439">
    <property type="entry name" value="ABC_transporter-like_ATP-bd"/>
</dbReference>
<evidence type="ECO:0000256" key="7">
    <source>
        <dbReference type="ARBA" id="ARBA00022967"/>
    </source>
</evidence>
<dbReference type="InterPro" id="IPR017871">
    <property type="entry name" value="ABC_transporter-like_CS"/>
</dbReference>
<dbReference type="RefSeq" id="WP_167271433.1">
    <property type="nucleotide sequence ID" value="NZ_JAASQJ010000003.1"/>
</dbReference>
<evidence type="ECO:0000256" key="4">
    <source>
        <dbReference type="ARBA" id="ARBA00022737"/>
    </source>
</evidence>
<feature type="domain" description="ABC transporter" evidence="9">
    <location>
        <begin position="246"/>
        <end position="489"/>
    </location>
</feature>
<comment type="caution">
    <text evidence="10">The sequence shown here is derived from an EMBL/GenBank/DDBJ whole genome shotgun (WGS) entry which is preliminary data.</text>
</comment>
<dbReference type="InterPro" id="IPR003593">
    <property type="entry name" value="AAA+_ATPase"/>
</dbReference>
<evidence type="ECO:0000256" key="8">
    <source>
        <dbReference type="ARBA" id="ARBA00023136"/>
    </source>
</evidence>
<dbReference type="GO" id="GO:0005524">
    <property type="term" value="F:ATP binding"/>
    <property type="evidence" value="ECO:0007669"/>
    <property type="project" value="UniProtKB-KW"/>
</dbReference>
<dbReference type="PROSITE" id="PS00211">
    <property type="entry name" value="ABC_TRANSPORTER_1"/>
    <property type="match status" value="2"/>
</dbReference>
<reference evidence="10 11" key="1">
    <citation type="submission" date="2020-03" db="EMBL/GenBank/DDBJ databases">
        <title>Genomic Encyclopedia of Type Strains, Phase IV (KMG-IV): sequencing the most valuable type-strain genomes for metagenomic binning, comparative biology and taxonomic classification.</title>
        <authorList>
            <person name="Goeker M."/>
        </authorList>
    </citation>
    <scope>NUCLEOTIDE SEQUENCE [LARGE SCALE GENOMIC DNA]</scope>
    <source>
        <strain evidence="10 11">DSM 102865</strain>
    </source>
</reference>
<evidence type="ECO:0000256" key="2">
    <source>
        <dbReference type="ARBA" id="ARBA00022475"/>
    </source>
</evidence>
<keyword evidence="7" id="KW-1278">Translocase</keyword>
<organism evidence="10 11">
    <name type="scientific">Dyadobacter arcticus</name>
    <dbReference type="NCBI Taxonomy" id="1078754"/>
    <lineage>
        <taxon>Bacteria</taxon>
        <taxon>Pseudomonadati</taxon>
        <taxon>Bacteroidota</taxon>
        <taxon>Cytophagia</taxon>
        <taxon>Cytophagales</taxon>
        <taxon>Spirosomataceae</taxon>
        <taxon>Dyadobacter</taxon>
    </lineage>
</organism>
<name>A0ABX0ULM6_9BACT</name>
<dbReference type="CDD" id="cd03216">
    <property type="entry name" value="ABC_Carb_Monos_I"/>
    <property type="match status" value="1"/>
</dbReference>
<evidence type="ECO:0000313" key="10">
    <source>
        <dbReference type="EMBL" id="NIJ53861.1"/>
    </source>
</evidence>
<dbReference type="PANTHER" id="PTHR43790:SF3">
    <property type="entry name" value="D-ALLOSE IMPORT ATP-BINDING PROTEIN ALSA-RELATED"/>
    <property type="match status" value="1"/>
</dbReference>
<gene>
    <name evidence="10" type="ORF">FHS68_003043</name>
</gene>
<dbReference type="InterPro" id="IPR027417">
    <property type="entry name" value="P-loop_NTPase"/>
</dbReference>
<feature type="domain" description="ABC transporter" evidence="9">
    <location>
        <begin position="3"/>
        <end position="241"/>
    </location>
</feature>
<keyword evidence="3" id="KW-0762">Sugar transport</keyword>
<keyword evidence="2" id="KW-1003">Cell membrane</keyword>
<evidence type="ECO:0000256" key="3">
    <source>
        <dbReference type="ARBA" id="ARBA00022597"/>
    </source>
</evidence>
<dbReference type="SUPFAM" id="SSF52540">
    <property type="entry name" value="P-loop containing nucleoside triphosphate hydrolases"/>
    <property type="match status" value="2"/>
</dbReference>
<keyword evidence="1" id="KW-0813">Transport</keyword>
<dbReference type="InterPro" id="IPR050107">
    <property type="entry name" value="ABC_carbohydrate_import_ATPase"/>
</dbReference>
<dbReference type="PROSITE" id="PS50893">
    <property type="entry name" value="ABC_TRANSPORTER_2"/>
    <property type="match status" value="2"/>
</dbReference>
<accession>A0ABX0ULM6</accession>
<sequence length="489" mass="54078">MRLELHAISKSFGPVKAVQNISFDLMEGEVHAICGENGAGKSTLMNILSGNLSPDSGEIRMEGSMVNFKNQMDANVHGIAIVYQHLSLFDNQNVAENIFVNRFPETRSGFINYTLLYQETAILLQKLGVDHLFQPQTKVSELSAGQKQMVEIAKALSQNPSVLILDEPTASISGNDAQTLFRIIVGLKAGGTSIIYISHRLDEIFEIADRVTVLKDGKWVGVFKMEVLTRESLIAMMIGREIKKMARNSNVGKEVVLEVRGLSNQKIRDISFKIYQGEILALAGLVGAGRTEIAKTIFGAMRKQAGEIRVKNRVVDINSPADAVKYKIAFVPEERKALGLFAGMSIAENINSVNFNDEQPFFTNSTEVVKRAETYKEKLRIVSHSVRQPVAALSGGNQQKVVLAKWLSTNPDLLIIDEPTHGIDIGAKFEIYEMIQKLAVEGMSILLISSELQEVLAISDRILVVKDGMIQKELKTADTSEEEILKWAM</sequence>
<dbReference type="SMART" id="SM00382">
    <property type="entry name" value="AAA"/>
    <property type="match status" value="2"/>
</dbReference>
<dbReference type="EMBL" id="JAASQJ010000003">
    <property type="protein sequence ID" value="NIJ53861.1"/>
    <property type="molecule type" value="Genomic_DNA"/>
</dbReference>
<dbReference type="Proteomes" id="UP001179181">
    <property type="component" value="Unassembled WGS sequence"/>
</dbReference>
<evidence type="ECO:0000256" key="5">
    <source>
        <dbReference type="ARBA" id="ARBA00022741"/>
    </source>
</evidence>
<dbReference type="Gene3D" id="3.40.50.300">
    <property type="entry name" value="P-loop containing nucleotide triphosphate hydrolases"/>
    <property type="match status" value="2"/>
</dbReference>
<protein>
    <submittedName>
        <fullName evidence="10">Ribose transport system ATP-binding protein</fullName>
    </submittedName>
</protein>
<dbReference type="Pfam" id="PF00005">
    <property type="entry name" value="ABC_tran"/>
    <property type="match status" value="2"/>
</dbReference>
<dbReference type="PANTHER" id="PTHR43790">
    <property type="entry name" value="CARBOHYDRATE TRANSPORT ATP-BINDING PROTEIN MG119-RELATED"/>
    <property type="match status" value="1"/>
</dbReference>
<dbReference type="CDD" id="cd03215">
    <property type="entry name" value="ABC_Carb_Monos_II"/>
    <property type="match status" value="1"/>
</dbReference>
<evidence type="ECO:0000313" key="11">
    <source>
        <dbReference type="Proteomes" id="UP001179181"/>
    </source>
</evidence>
<keyword evidence="5" id="KW-0547">Nucleotide-binding</keyword>
<keyword evidence="6 10" id="KW-0067">ATP-binding</keyword>
<keyword evidence="11" id="KW-1185">Reference proteome</keyword>
<evidence type="ECO:0000259" key="9">
    <source>
        <dbReference type="PROSITE" id="PS50893"/>
    </source>
</evidence>
<evidence type="ECO:0000256" key="1">
    <source>
        <dbReference type="ARBA" id="ARBA00022448"/>
    </source>
</evidence>
<keyword evidence="4" id="KW-0677">Repeat</keyword>